<gene>
    <name evidence="2" type="ORF">NP075_05370</name>
</gene>
<name>A0ABY5K6T6_9CELL</name>
<feature type="transmembrane region" description="Helical" evidence="1">
    <location>
        <begin position="184"/>
        <end position="201"/>
    </location>
</feature>
<sequence length="232" mass="25157">MVMVRAGQPIPRTRVRVGRTLGRRDGWQAVARGCVTLQEGDAATPVRNAWEEWHLRDAQDVDHRLAYHYGTGAVMLSRVEQVPEPLDPRALRAGEEVVVTLDGRPQRLRVDRAAVAEVFHVVGEPTPPLRVGDPVAHAELHGPDVVLTVQDAGRGVEVHRGTVLDKWEQKAVLGRDVGPRMNRFLVVAGWAAVFVLLFNLLNACMPDDLRVGAAGAVRAVVVPAAAGQVPTG</sequence>
<organism evidence="2 3">
    <name type="scientific">Cellulomonas wangsupingiae</name>
    <dbReference type="NCBI Taxonomy" id="2968085"/>
    <lineage>
        <taxon>Bacteria</taxon>
        <taxon>Bacillati</taxon>
        <taxon>Actinomycetota</taxon>
        <taxon>Actinomycetes</taxon>
        <taxon>Micrococcales</taxon>
        <taxon>Cellulomonadaceae</taxon>
        <taxon>Cellulomonas</taxon>
    </lineage>
</organism>
<evidence type="ECO:0000313" key="2">
    <source>
        <dbReference type="EMBL" id="UUI66154.1"/>
    </source>
</evidence>
<evidence type="ECO:0000256" key="1">
    <source>
        <dbReference type="SAM" id="Phobius"/>
    </source>
</evidence>
<evidence type="ECO:0000313" key="3">
    <source>
        <dbReference type="Proteomes" id="UP001317322"/>
    </source>
</evidence>
<dbReference type="Proteomes" id="UP001317322">
    <property type="component" value="Chromosome"/>
</dbReference>
<keyword evidence="3" id="KW-1185">Reference proteome</keyword>
<dbReference type="EMBL" id="CP101989">
    <property type="protein sequence ID" value="UUI66154.1"/>
    <property type="molecule type" value="Genomic_DNA"/>
</dbReference>
<proteinExistence type="predicted"/>
<keyword evidence="1" id="KW-0472">Membrane</keyword>
<accession>A0ABY5K6T6</accession>
<protein>
    <submittedName>
        <fullName evidence="2">DUF4178 domain-containing protein</fullName>
    </submittedName>
</protein>
<reference evidence="2 3" key="1">
    <citation type="submission" date="2022-07" db="EMBL/GenBank/DDBJ databases">
        <title>Novel species in genus cellulomonas.</title>
        <authorList>
            <person name="Ye L."/>
        </authorList>
    </citation>
    <scope>NUCLEOTIDE SEQUENCE [LARGE SCALE GENOMIC DNA]</scope>
    <source>
        <strain evidence="3">zg-Y908</strain>
    </source>
</reference>
<keyword evidence="1" id="KW-0812">Transmembrane</keyword>
<keyword evidence="1" id="KW-1133">Transmembrane helix</keyword>
<dbReference type="RefSeq" id="WP_227564271.1">
    <property type="nucleotide sequence ID" value="NZ_CP101989.1"/>
</dbReference>